<evidence type="ECO:0000259" key="8">
    <source>
        <dbReference type="PROSITE" id="PS50928"/>
    </source>
</evidence>
<keyword evidence="4 7" id="KW-0812">Transmembrane</keyword>
<dbReference type="PANTHER" id="PTHR43386:SF1">
    <property type="entry name" value="D,D-DIPEPTIDE TRANSPORT SYSTEM PERMEASE PROTEIN DDPC-RELATED"/>
    <property type="match status" value="1"/>
</dbReference>
<feature type="domain" description="ABC transmembrane type-1" evidence="8">
    <location>
        <begin position="112"/>
        <end position="304"/>
    </location>
</feature>
<sequence length="325" mass="34831">MTLDRRGRWWLAVLATLVFVAVGADLLASDLPLIARLDGRTYVLPCLTRPRELVGKTPEWSVRTPIPWGPLQTLASTGELRDEPPPWAPDQAHWLGTDELGRDVAARLVHGARVSLFVAFFTMVIALGIGLLIGGVSGYLGGKTDAVLSRVVEVMQTFPLVFFLIALMAVLRTQSLWPLVIALGLTRWTEVARLVRAEVLSLSTREYVLAARALGASPARIIARHLLPNAIGPVLVVATFGVGSAILLETALSFLGIGVAPPTASWGELLTEAHRTLQHPGAWWLAVFPGLAIAGTVLTVNGLGEALRRVLGADVHTSRRASPNG</sequence>
<evidence type="ECO:0000313" key="10">
    <source>
        <dbReference type="Proteomes" id="UP000249061"/>
    </source>
</evidence>
<feature type="transmembrane region" description="Helical" evidence="7">
    <location>
        <begin position="234"/>
        <end position="261"/>
    </location>
</feature>
<organism evidence="9 10">
    <name type="scientific">Archangium gephyra</name>
    <dbReference type="NCBI Taxonomy" id="48"/>
    <lineage>
        <taxon>Bacteria</taxon>
        <taxon>Pseudomonadati</taxon>
        <taxon>Myxococcota</taxon>
        <taxon>Myxococcia</taxon>
        <taxon>Myxococcales</taxon>
        <taxon>Cystobacterineae</taxon>
        <taxon>Archangiaceae</taxon>
        <taxon>Archangium</taxon>
    </lineage>
</organism>
<evidence type="ECO:0000256" key="3">
    <source>
        <dbReference type="ARBA" id="ARBA00022475"/>
    </source>
</evidence>
<keyword evidence="3" id="KW-1003">Cell membrane</keyword>
<dbReference type="CDD" id="cd06261">
    <property type="entry name" value="TM_PBP2"/>
    <property type="match status" value="1"/>
</dbReference>
<dbReference type="Proteomes" id="UP000249061">
    <property type="component" value="Unassembled WGS sequence"/>
</dbReference>
<dbReference type="GO" id="GO:0055085">
    <property type="term" value="P:transmembrane transport"/>
    <property type="evidence" value="ECO:0007669"/>
    <property type="project" value="InterPro"/>
</dbReference>
<comment type="similarity">
    <text evidence="7">Belongs to the binding-protein-dependent transport system permease family.</text>
</comment>
<reference evidence="9 10" key="1">
    <citation type="submission" date="2017-08" db="EMBL/GenBank/DDBJ databases">
        <title>Infants hospitalized years apart are colonized by the same room-sourced microbial strains.</title>
        <authorList>
            <person name="Brooks B."/>
            <person name="Olm M.R."/>
            <person name="Firek B.A."/>
            <person name="Baker R."/>
            <person name="Thomas B.C."/>
            <person name="Morowitz M.J."/>
            <person name="Banfield J.F."/>
        </authorList>
    </citation>
    <scope>NUCLEOTIDE SEQUENCE [LARGE SCALE GENOMIC DNA]</scope>
    <source>
        <strain evidence="9">S2_003_000_R2_14</strain>
    </source>
</reference>
<keyword evidence="6 7" id="KW-0472">Membrane</keyword>
<feature type="transmembrane region" description="Helical" evidence="7">
    <location>
        <begin position="281"/>
        <end position="300"/>
    </location>
</feature>
<comment type="caution">
    <text evidence="9">The sequence shown here is derived from an EMBL/GenBank/DDBJ whole genome shotgun (WGS) entry which is preliminary data.</text>
</comment>
<dbReference type="PANTHER" id="PTHR43386">
    <property type="entry name" value="OLIGOPEPTIDE TRANSPORT SYSTEM PERMEASE PROTEIN APPC"/>
    <property type="match status" value="1"/>
</dbReference>
<evidence type="ECO:0000256" key="1">
    <source>
        <dbReference type="ARBA" id="ARBA00004651"/>
    </source>
</evidence>
<evidence type="ECO:0000256" key="7">
    <source>
        <dbReference type="RuleBase" id="RU363032"/>
    </source>
</evidence>
<dbReference type="Pfam" id="PF00528">
    <property type="entry name" value="BPD_transp_1"/>
    <property type="match status" value="1"/>
</dbReference>
<dbReference type="AlphaFoldDB" id="A0A2W5TQ33"/>
<keyword evidence="5 7" id="KW-1133">Transmembrane helix</keyword>
<proteinExistence type="inferred from homology"/>
<dbReference type="SUPFAM" id="SSF161098">
    <property type="entry name" value="MetI-like"/>
    <property type="match status" value="1"/>
</dbReference>
<dbReference type="InterPro" id="IPR035906">
    <property type="entry name" value="MetI-like_sf"/>
</dbReference>
<dbReference type="Gene3D" id="1.10.3720.10">
    <property type="entry name" value="MetI-like"/>
    <property type="match status" value="1"/>
</dbReference>
<feature type="transmembrane region" description="Helical" evidence="7">
    <location>
        <begin position="116"/>
        <end position="139"/>
    </location>
</feature>
<keyword evidence="2 7" id="KW-0813">Transport</keyword>
<dbReference type="InterPro" id="IPR000515">
    <property type="entry name" value="MetI-like"/>
</dbReference>
<evidence type="ECO:0000256" key="4">
    <source>
        <dbReference type="ARBA" id="ARBA00022692"/>
    </source>
</evidence>
<dbReference type="InterPro" id="IPR050366">
    <property type="entry name" value="BP-dependent_transpt_permease"/>
</dbReference>
<dbReference type="GO" id="GO:0005886">
    <property type="term" value="C:plasma membrane"/>
    <property type="evidence" value="ECO:0007669"/>
    <property type="project" value="UniProtKB-SubCell"/>
</dbReference>
<accession>A0A2W5TQ33</accession>
<dbReference type="EMBL" id="QFQP01000002">
    <property type="protein sequence ID" value="PZR17650.1"/>
    <property type="molecule type" value="Genomic_DNA"/>
</dbReference>
<feature type="transmembrane region" description="Helical" evidence="7">
    <location>
        <begin position="151"/>
        <end position="170"/>
    </location>
</feature>
<gene>
    <name evidence="9" type="ORF">DI536_04890</name>
</gene>
<comment type="subcellular location">
    <subcellularLocation>
        <location evidence="1 7">Cell membrane</location>
        <topology evidence="1 7">Multi-pass membrane protein</topology>
    </subcellularLocation>
</comment>
<evidence type="ECO:0000256" key="6">
    <source>
        <dbReference type="ARBA" id="ARBA00023136"/>
    </source>
</evidence>
<evidence type="ECO:0000313" key="9">
    <source>
        <dbReference type="EMBL" id="PZR17650.1"/>
    </source>
</evidence>
<evidence type="ECO:0000256" key="2">
    <source>
        <dbReference type="ARBA" id="ARBA00022448"/>
    </source>
</evidence>
<evidence type="ECO:0000256" key="5">
    <source>
        <dbReference type="ARBA" id="ARBA00022989"/>
    </source>
</evidence>
<name>A0A2W5TQ33_9BACT</name>
<dbReference type="PROSITE" id="PS50928">
    <property type="entry name" value="ABC_TM1"/>
    <property type="match status" value="1"/>
</dbReference>
<protein>
    <submittedName>
        <fullName evidence="9">Peptide ABC transporter permease</fullName>
    </submittedName>
</protein>